<sequence>MVAVITHCYQGDTYQGSGHPEPLILGRGFLLVCFQLVSRDHDENGGTKRCVSQHGHCIALGFTGHLYTINLGMECAVHGQLIDNAGPGCGD</sequence>
<keyword evidence="2" id="KW-1185">Reference proteome</keyword>
<reference evidence="1" key="1">
    <citation type="journal article" date="2019" name="bioRxiv">
        <title>The Genome of the Zebra Mussel, Dreissena polymorpha: A Resource for Invasive Species Research.</title>
        <authorList>
            <person name="McCartney M.A."/>
            <person name="Auch B."/>
            <person name="Kono T."/>
            <person name="Mallez S."/>
            <person name="Zhang Y."/>
            <person name="Obille A."/>
            <person name="Becker A."/>
            <person name="Abrahante J.E."/>
            <person name="Garbe J."/>
            <person name="Badalamenti J.P."/>
            <person name="Herman A."/>
            <person name="Mangelson H."/>
            <person name="Liachko I."/>
            <person name="Sullivan S."/>
            <person name="Sone E.D."/>
            <person name="Koren S."/>
            <person name="Silverstein K.A.T."/>
            <person name="Beckman K.B."/>
            <person name="Gohl D.M."/>
        </authorList>
    </citation>
    <scope>NUCLEOTIDE SEQUENCE</scope>
    <source>
        <strain evidence="1">Duluth1</strain>
        <tissue evidence="1">Whole animal</tissue>
    </source>
</reference>
<dbReference type="EMBL" id="JAIWYP010000013">
    <property type="protein sequence ID" value="KAH3721289.1"/>
    <property type="molecule type" value="Genomic_DNA"/>
</dbReference>
<dbReference type="Proteomes" id="UP000828390">
    <property type="component" value="Unassembled WGS sequence"/>
</dbReference>
<organism evidence="1 2">
    <name type="scientific">Dreissena polymorpha</name>
    <name type="common">Zebra mussel</name>
    <name type="synonym">Mytilus polymorpha</name>
    <dbReference type="NCBI Taxonomy" id="45954"/>
    <lineage>
        <taxon>Eukaryota</taxon>
        <taxon>Metazoa</taxon>
        <taxon>Spiralia</taxon>
        <taxon>Lophotrochozoa</taxon>
        <taxon>Mollusca</taxon>
        <taxon>Bivalvia</taxon>
        <taxon>Autobranchia</taxon>
        <taxon>Heteroconchia</taxon>
        <taxon>Euheterodonta</taxon>
        <taxon>Imparidentia</taxon>
        <taxon>Neoheterodontei</taxon>
        <taxon>Myida</taxon>
        <taxon>Dreissenoidea</taxon>
        <taxon>Dreissenidae</taxon>
        <taxon>Dreissena</taxon>
    </lineage>
</organism>
<comment type="caution">
    <text evidence="1">The sequence shown here is derived from an EMBL/GenBank/DDBJ whole genome shotgun (WGS) entry which is preliminary data.</text>
</comment>
<evidence type="ECO:0000313" key="2">
    <source>
        <dbReference type="Proteomes" id="UP000828390"/>
    </source>
</evidence>
<gene>
    <name evidence="1" type="ORF">DPMN_064209</name>
</gene>
<proteinExistence type="predicted"/>
<protein>
    <submittedName>
        <fullName evidence="1">Uncharacterized protein</fullName>
    </submittedName>
</protein>
<evidence type="ECO:0000313" key="1">
    <source>
        <dbReference type="EMBL" id="KAH3721289.1"/>
    </source>
</evidence>
<dbReference type="AlphaFoldDB" id="A0A9D4CD85"/>
<name>A0A9D4CD85_DREPO</name>
<accession>A0A9D4CD85</accession>
<reference evidence="1" key="2">
    <citation type="submission" date="2020-11" db="EMBL/GenBank/DDBJ databases">
        <authorList>
            <person name="McCartney M.A."/>
            <person name="Auch B."/>
            <person name="Kono T."/>
            <person name="Mallez S."/>
            <person name="Becker A."/>
            <person name="Gohl D.M."/>
            <person name="Silverstein K.A.T."/>
            <person name="Koren S."/>
            <person name="Bechman K.B."/>
            <person name="Herman A."/>
            <person name="Abrahante J.E."/>
            <person name="Garbe J."/>
        </authorList>
    </citation>
    <scope>NUCLEOTIDE SEQUENCE</scope>
    <source>
        <strain evidence="1">Duluth1</strain>
        <tissue evidence="1">Whole animal</tissue>
    </source>
</reference>